<dbReference type="EMBL" id="JBHUER010000010">
    <property type="protein sequence ID" value="MFD1704604.1"/>
    <property type="molecule type" value="Genomic_DNA"/>
</dbReference>
<name>A0ABW4KBE2_9HYPH</name>
<feature type="domain" description="Secretin/TonB short N-terminal" evidence="13">
    <location>
        <begin position="22"/>
        <end position="73"/>
    </location>
</feature>
<accession>A0ABW4KBE2</accession>
<keyword evidence="3 11" id="KW-1134">Transmembrane beta strand</keyword>
<evidence type="ECO:0000256" key="3">
    <source>
        <dbReference type="ARBA" id="ARBA00022452"/>
    </source>
</evidence>
<comment type="similarity">
    <text evidence="11 12">Belongs to the TonB-dependent receptor family.</text>
</comment>
<dbReference type="InterPro" id="IPR011662">
    <property type="entry name" value="Secretin/TonB_short_N"/>
</dbReference>
<evidence type="ECO:0000256" key="5">
    <source>
        <dbReference type="ARBA" id="ARBA00022692"/>
    </source>
</evidence>
<dbReference type="PANTHER" id="PTHR32552">
    <property type="entry name" value="FERRICHROME IRON RECEPTOR-RELATED"/>
    <property type="match status" value="1"/>
</dbReference>
<proteinExistence type="inferred from homology"/>
<dbReference type="InterPro" id="IPR036942">
    <property type="entry name" value="Beta-barrel_TonB_sf"/>
</dbReference>
<keyword evidence="9 11" id="KW-0472">Membrane</keyword>
<evidence type="ECO:0000313" key="14">
    <source>
        <dbReference type="EMBL" id="MFD1704604.1"/>
    </source>
</evidence>
<dbReference type="InterPro" id="IPR000531">
    <property type="entry name" value="Beta-barrel_TonB"/>
</dbReference>
<keyword evidence="5 11" id="KW-0812">Transmembrane</keyword>
<evidence type="ECO:0000256" key="9">
    <source>
        <dbReference type="ARBA" id="ARBA00023136"/>
    </source>
</evidence>
<organism evidence="14 15">
    <name type="scientific">Methylopila henanensis</name>
    <dbReference type="NCBI Taxonomy" id="873516"/>
    <lineage>
        <taxon>Bacteria</taxon>
        <taxon>Pseudomonadati</taxon>
        <taxon>Pseudomonadota</taxon>
        <taxon>Alphaproteobacteria</taxon>
        <taxon>Hyphomicrobiales</taxon>
        <taxon>Methylopilaceae</taxon>
        <taxon>Methylopila</taxon>
    </lineage>
</organism>
<dbReference type="Gene3D" id="3.55.50.30">
    <property type="match status" value="1"/>
</dbReference>
<evidence type="ECO:0000256" key="11">
    <source>
        <dbReference type="PROSITE-ProRule" id="PRU01360"/>
    </source>
</evidence>
<keyword evidence="8 12" id="KW-0798">TonB box</keyword>
<dbReference type="Pfam" id="PF07715">
    <property type="entry name" value="Plug"/>
    <property type="match status" value="1"/>
</dbReference>
<protein>
    <submittedName>
        <fullName evidence="14">TonB-dependent receptor domain-containing protein</fullName>
    </submittedName>
</protein>
<dbReference type="Pfam" id="PF07660">
    <property type="entry name" value="STN"/>
    <property type="match status" value="1"/>
</dbReference>
<evidence type="ECO:0000256" key="8">
    <source>
        <dbReference type="ARBA" id="ARBA00023077"/>
    </source>
</evidence>
<keyword evidence="15" id="KW-1185">Reference proteome</keyword>
<evidence type="ECO:0000256" key="2">
    <source>
        <dbReference type="ARBA" id="ARBA00022448"/>
    </source>
</evidence>
<comment type="caution">
    <text evidence="14">The sequence shown here is derived from an EMBL/GenBank/DDBJ whole genome shotgun (WGS) entry which is preliminary data.</text>
</comment>
<keyword evidence="14" id="KW-0675">Receptor</keyword>
<dbReference type="CDD" id="cd01347">
    <property type="entry name" value="ligand_gated_channel"/>
    <property type="match status" value="1"/>
</dbReference>
<sequence length="761" mass="83899">MIAIPPGPLTQALNRLAAQANLLILFDAKLTQGRTTKGVSGRLTSEQALSALLAGTGLHASFAGVDRVVLTTESAPAPAAASGEAGEDAIALEPITVYGAKTTTNLQDTSSSVGVVTASEIEDGQIRTLQESYRRLGNVMDAAFANSGFVIRGMSSEGFTPAGAPLGSLYVDGILQTRYSARFGARNLWDAEQVEVYRGPQTTLSGRAATAGAIYVRTKDPTFQPGGEVSATVGNNATIGSAFVLNAPVVQDQIAVRVAGAFERGKTTIDYPSYRHFKNYDDFRTEISQSVRAKVLFEPKELPGTRAILSYSFSNDRPNERLIGAGAGFDLDDERGDWQAFPTYAEFRQIKVHNLGLEASHEITDALKLTSQSGLNYGRTRRLSIDTGTEGLADGIDGTVKDTLFSQELRLNYEHDRLKWVAGVFGSYQHYDSVFGAAIVPYLELAEDFDRKTTNFAAFGEATYEVLPTWHVTLGGRVDYLREKTVQKGADTYPYGGTPAPYDDRAAFDEVNFVPKVGLSKDVAEGHKVGVVYAEGFRTGGYYLDSETRESRYYDPERARNYEVFYKGRFLDDRLMLNMNLFFTKYKDQQIEVLSDPSRPWLRETVNAASSRSWGFEIEPTFRVSERLSVYASLGYLNTKFEDFTHASHGDLSGKPFPEAPEWSLGFGGRYQFENGVYVGGDAKYTSSYLSRLEVGPPDRVDPRIIVNAQAGYRKDNWEINAFAENLLDERYLTFIERDASPRYGTLGPRRSVGMNVKVKF</sequence>
<evidence type="ECO:0000256" key="10">
    <source>
        <dbReference type="ARBA" id="ARBA00023237"/>
    </source>
</evidence>
<dbReference type="PANTHER" id="PTHR32552:SF81">
    <property type="entry name" value="TONB-DEPENDENT OUTER MEMBRANE RECEPTOR"/>
    <property type="match status" value="1"/>
</dbReference>
<evidence type="ECO:0000256" key="7">
    <source>
        <dbReference type="ARBA" id="ARBA00023065"/>
    </source>
</evidence>
<comment type="subcellular location">
    <subcellularLocation>
        <location evidence="1 11">Cell outer membrane</location>
        <topology evidence="1 11">Multi-pass membrane protein</topology>
    </subcellularLocation>
</comment>
<dbReference type="RefSeq" id="WP_378800650.1">
    <property type="nucleotide sequence ID" value="NZ_JBHUER010000010.1"/>
</dbReference>
<evidence type="ECO:0000256" key="4">
    <source>
        <dbReference type="ARBA" id="ARBA00022496"/>
    </source>
</evidence>
<evidence type="ECO:0000259" key="13">
    <source>
        <dbReference type="SMART" id="SM00965"/>
    </source>
</evidence>
<keyword evidence="10 11" id="KW-0998">Cell outer membrane</keyword>
<gene>
    <name evidence="14" type="ORF">ACFSCV_16480</name>
</gene>
<dbReference type="SUPFAM" id="SSF56935">
    <property type="entry name" value="Porins"/>
    <property type="match status" value="1"/>
</dbReference>
<evidence type="ECO:0000256" key="1">
    <source>
        <dbReference type="ARBA" id="ARBA00004571"/>
    </source>
</evidence>
<dbReference type="InterPro" id="IPR039426">
    <property type="entry name" value="TonB-dep_rcpt-like"/>
</dbReference>
<dbReference type="PROSITE" id="PS52016">
    <property type="entry name" value="TONB_DEPENDENT_REC_3"/>
    <property type="match status" value="1"/>
</dbReference>
<keyword evidence="4" id="KW-0410">Iron transport</keyword>
<evidence type="ECO:0000256" key="12">
    <source>
        <dbReference type="RuleBase" id="RU003357"/>
    </source>
</evidence>
<evidence type="ECO:0000256" key="6">
    <source>
        <dbReference type="ARBA" id="ARBA00023004"/>
    </source>
</evidence>
<keyword evidence="6" id="KW-0408">Iron</keyword>
<keyword evidence="2 11" id="KW-0813">Transport</keyword>
<reference evidence="15" key="1">
    <citation type="journal article" date="2019" name="Int. J. Syst. Evol. Microbiol.">
        <title>The Global Catalogue of Microorganisms (GCM) 10K type strain sequencing project: providing services to taxonomists for standard genome sequencing and annotation.</title>
        <authorList>
            <consortium name="The Broad Institute Genomics Platform"/>
            <consortium name="The Broad Institute Genome Sequencing Center for Infectious Disease"/>
            <person name="Wu L."/>
            <person name="Ma J."/>
        </authorList>
    </citation>
    <scope>NUCLEOTIDE SEQUENCE [LARGE SCALE GENOMIC DNA]</scope>
    <source>
        <strain evidence="15">KCTC 23707</strain>
    </source>
</reference>
<dbReference type="InterPro" id="IPR012910">
    <property type="entry name" value="Plug_dom"/>
</dbReference>
<dbReference type="Proteomes" id="UP001597308">
    <property type="component" value="Unassembled WGS sequence"/>
</dbReference>
<dbReference type="Gene3D" id="2.40.170.20">
    <property type="entry name" value="TonB-dependent receptor, beta-barrel domain"/>
    <property type="match status" value="1"/>
</dbReference>
<dbReference type="Pfam" id="PF00593">
    <property type="entry name" value="TonB_dep_Rec_b-barrel"/>
    <property type="match status" value="1"/>
</dbReference>
<evidence type="ECO:0000313" key="15">
    <source>
        <dbReference type="Proteomes" id="UP001597308"/>
    </source>
</evidence>
<keyword evidence="7" id="KW-0406">Ion transport</keyword>
<dbReference type="SMART" id="SM00965">
    <property type="entry name" value="STN"/>
    <property type="match status" value="1"/>
</dbReference>